<protein>
    <recommendedName>
        <fullName evidence="1">SET domain-containing protein</fullName>
    </recommendedName>
</protein>
<evidence type="ECO:0000313" key="2">
    <source>
        <dbReference type="EMBL" id="KAK4508068.1"/>
    </source>
</evidence>
<comment type="caution">
    <text evidence="2">The sequence shown here is derived from an EMBL/GenBank/DDBJ whole genome shotgun (WGS) entry which is preliminary data.</text>
</comment>
<sequence>MSPPDSDLFEVREIPNAGRGVVARCDIPAGTVMLESGPPAFHVIFKIYGKETCGYCFYWDRGRTLPVRDHTTAKVFCSEECRESWIQEQGKVGVNAWLSLQDFLRPRGRGTNADEEMGDGLKPQPVEIERVWQETERQAKLLRVYRQSKTPQTKADRKAVQAIMRKTGEAIDADILSYFLCGTLFRYKEPTRWNDEVSILAMDDQPYKTQKDLESSCNSYLHLVSILPLELLPHFTSELCRTLVRADNHNAFGIRSGGEDSEEYMGYGVYPSASYFNHSCSPNLRKQRIGRQWQFTAGQDISLGDQCCISYLGGDERDLSFSDRQRRLKDTWGFDCSCERCANERPD</sequence>
<proteinExistence type="predicted"/>
<gene>
    <name evidence="2" type="ORF">PRZ48_001805</name>
</gene>
<dbReference type="Pfam" id="PF00856">
    <property type="entry name" value="SET"/>
    <property type="match status" value="1"/>
</dbReference>
<accession>A0ABR0F3M3</accession>
<organism evidence="2 3">
    <name type="scientific">Zasmidium cellare</name>
    <name type="common">Wine cellar mold</name>
    <name type="synonym">Racodium cellare</name>
    <dbReference type="NCBI Taxonomy" id="395010"/>
    <lineage>
        <taxon>Eukaryota</taxon>
        <taxon>Fungi</taxon>
        <taxon>Dikarya</taxon>
        <taxon>Ascomycota</taxon>
        <taxon>Pezizomycotina</taxon>
        <taxon>Dothideomycetes</taxon>
        <taxon>Dothideomycetidae</taxon>
        <taxon>Mycosphaerellales</taxon>
        <taxon>Mycosphaerellaceae</taxon>
        <taxon>Zasmidium</taxon>
    </lineage>
</organism>
<dbReference type="PROSITE" id="PS50280">
    <property type="entry name" value="SET"/>
    <property type="match status" value="1"/>
</dbReference>
<name>A0ABR0F3M3_ZASCE</name>
<dbReference type="PANTHER" id="PTHR12197:SF294">
    <property type="entry name" value="POTENTIAL PROTEIN LYSINE METHYLTRANSFERASE SET6"/>
    <property type="match status" value="1"/>
</dbReference>
<keyword evidence="3" id="KW-1185">Reference proteome</keyword>
<dbReference type="Gene3D" id="2.170.270.10">
    <property type="entry name" value="SET domain"/>
    <property type="match status" value="1"/>
</dbReference>
<dbReference type="EMBL" id="JAXOVC010000001">
    <property type="protein sequence ID" value="KAK4508068.1"/>
    <property type="molecule type" value="Genomic_DNA"/>
</dbReference>
<dbReference type="InterPro" id="IPR001214">
    <property type="entry name" value="SET_dom"/>
</dbReference>
<evidence type="ECO:0000313" key="3">
    <source>
        <dbReference type="Proteomes" id="UP001305779"/>
    </source>
</evidence>
<dbReference type="InterPro" id="IPR046341">
    <property type="entry name" value="SET_dom_sf"/>
</dbReference>
<dbReference type="SUPFAM" id="SSF82199">
    <property type="entry name" value="SET domain"/>
    <property type="match status" value="1"/>
</dbReference>
<dbReference type="InterPro" id="IPR050869">
    <property type="entry name" value="H3K4_H4K5_MeTrfase"/>
</dbReference>
<reference evidence="2 3" key="1">
    <citation type="journal article" date="2023" name="G3 (Bethesda)">
        <title>A chromosome-level genome assembly of Zasmidium syzygii isolated from banana leaves.</title>
        <authorList>
            <person name="van Westerhoven A.C."/>
            <person name="Mehrabi R."/>
            <person name="Talebi R."/>
            <person name="Steentjes M.B.F."/>
            <person name="Corcolon B."/>
            <person name="Chong P.A."/>
            <person name="Kema G.H.J."/>
            <person name="Seidl M.F."/>
        </authorList>
    </citation>
    <scope>NUCLEOTIDE SEQUENCE [LARGE SCALE GENOMIC DNA]</scope>
    <source>
        <strain evidence="2 3">P124</strain>
    </source>
</reference>
<dbReference type="PANTHER" id="PTHR12197">
    <property type="entry name" value="HISTONE-LYSINE N-METHYLTRANSFERASE SMYD"/>
    <property type="match status" value="1"/>
</dbReference>
<evidence type="ECO:0000259" key="1">
    <source>
        <dbReference type="PROSITE" id="PS50280"/>
    </source>
</evidence>
<dbReference type="Proteomes" id="UP001305779">
    <property type="component" value="Unassembled WGS sequence"/>
</dbReference>
<dbReference type="CDD" id="cd20071">
    <property type="entry name" value="SET_SMYD"/>
    <property type="match status" value="1"/>
</dbReference>
<feature type="domain" description="SET" evidence="1">
    <location>
        <begin position="7"/>
        <end position="312"/>
    </location>
</feature>